<dbReference type="SUPFAM" id="SSF53697">
    <property type="entry name" value="SIS domain"/>
    <property type="match status" value="1"/>
</dbReference>
<dbReference type="InterPro" id="IPR046348">
    <property type="entry name" value="SIS_dom_sf"/>
</dbReference>
<evidence type="ECO:0000256" key="3">
    <source>
        <dbReference type="ARBA" id="ARBA00016090"/>
    </source>
</evidence>
<dbReference type="InterPro" id="IPR035490">
    <property type="entry name" value="GlmS/FrlB_SIS"/>
</dbReference>
<dbReference type="GO" id="GO:0006487">
    <property type="term" value="P:protein N-linked glycosylation"/>
    <property type="evidence" value="ECO:0007669"/>
    <property type="project" value="TreeGrafter"/>
</dbReference>
<dbReference type="CDD" id="cd00714">
    <property type="entry name" value="GFAT"/>
    <property type="match status" value="1"/>
</dbReference>
<evidence type="ECO:0000259" key="9">
    <source>
        <dbReference type="PROSITE" id="PS51464"/>
    </source>
</evidence>
<dbReference type="InterPro" id="IPR029055">
    <property type="entry name" value="Ntn_hydrolases_N"/>
</dbReference>
<evidence type="ECO:0000313" key="11">
    <source>
        <dbReference type="Proteomes" id="UP000769766"/>
    </source>
</evidence>
<dbReference type="Proteomes" id="UP000769766">
    <property type="component" value="Unassembled WGS sequence"/>
</dbReference>
<dbReference type="InterPro" id="IPR001347">
    <property type="entry name" value="SIS_dom"/>
</dbReference>
<keyword evidence="5 10" id="KW-0808">Transferase</keyword>
<gene>
    <name evidence="10" type="primary">glmS</name>
    <name evidence="10" type="ORF">HYY20_01060</name>
</gene>
<dbReference type="Pfam" id="PF01380">
    <property type="entry name" value="SIS"/>
    <property type="match status" value="2"/>
</dbReference>
<dbReference type="NCBIfam" id="TIGR01135">
    <property type="entry name" value="glmS"/>
    <property type="match status" value="1"/>
</dbReference>
<dbReference type="InterPro" id="IPR005855">
    <property type="entry name" value="GFAT"/>
</dbReference>
<evidence type="ECO:0000259" key="8">
    <source>
        <dbReference type="PROSITE" id="PS51278"/>
    </source>
</evidence>
<evidence type="ECO:0000313" key="10">
    <source>
        <dbReference type="EMBL" id="MBI2875451.1"/>
    </source>
</evidence>
<dbReference type="PROSITE" id="PS51464">
    <property type="entry name" value="SIS"/>
    <property type="match status" value="2"/>
</dbReference>
<dbReference type="AlphaFoldDB" id="A0A932CM70"/>
<evidence type="ECO:0000256" key="5">
    <source>
        <dbReference type="ARBA" id="ARBA00022679"/>
    </source>
</evidence>
<comment type="catalytic activity">
    <reaction evidence="1">
        <text>D-fructose 6-phosphate + L-glutamine = D-glucosamine 6-phosphate + L-glutamate</text>
        <dbReference type="Rhea" id="RHEA:13237"/>
        <dbReference type="ChEBI" id="CHEBI:29985"/>
        <dbReference type="ChEBI" id="CHEBI:58359"/>
        <dbReference type="ChEBI" id="CHEBI:58725"/>
        <dbReference type="ChEBI" id="CHEBI:61527"/>
        <dbReference type="EC" id="2.6.1.16"/>
    </reaction>
</comment>
<reference evidence="10" key="1">
    <citation type="submission" date="2020-07" db="EMBL/GenBank/DDBJ databases">
        <title>Huge and variable diversity of episymbiotic CPR bacteria and DPANN archaea in groundwater ecosystems.</title>
        <authorList>
            <person name="He C.Y."/>
            <person name="Keren R."/>
            <person name="Whittaker M."/>
            <person name="Farag I.F."/>
            <person name="Doudna J."/>
            <person name="Cate J.H.D."/>
            <person name="Banfield J.F."/>
        </authorList>
    </citation>
    <scope>NUCLEOTIDE SEQUENCE</scope>
    <source>
        <strain evidence="10">NC_groundwater_672_Ag_B-0.1um_62_36</strain>
    </source>
</reference>
<dbReference type="EC" id="2.6.1.16" evidence="2"/>
<evidence type="ECO:0000256" key="7">
    <source>
        <dbReference type="ARBA" id="ARBA00022962"/>
    </source>
</evidence>
<organism evidence="10 11">
    <name type="scientific">Tectimicrobiota bacterium</name>
    <dbReference type="NCBI Taxonomy" id="2528274"/>
    <lineage>
        <taxon>Bacteria</taxon>
        <taxon>Pseudomonadati</taxon>
        <taxon>Nitrospinota/Tectimicrobiota group</taxon>
        <taxon>Candidatus Tectimicrobiota</taxon>
    </lineage>
</organism>
<dbReference type="CDD" id="cd05009">
    <property type="entry name" value="SIS_GlmS_GlmD_2"/>
    <property type="match status" value="1"/>
</dbReference>
<dbReference type="InterPro" id="IPR047084">
    <property type="entry name" value="GFAT_N"/>
</dbReference>
<dbReference type="NCBIfam" id="NF001484">
    <property type="entry name" value="PRK00331.1"/>
    <property type="match status" value="1"/>
</dbReference>
<dbReference type="PANTHER" id="PTHR10937:SF0">
    <property type="entry name" value="GLUTAMINE--FRUCTOSE-6-PHOSPHATE TRANSAMINASE (ISOMERIZING)"/>
    <property type="match status" value="1"/>
</dbReference>
<evidence type="ECO:0000256" key="6">
    <source>
        <dbReference type="ARBA" id="ARBA00022737"/>
    </source>
</evidence>
<dbReference type="EMBL" id="JACPRF010000031">
    <property type="protein sequence ID" value="MBI2875451.1"/>
    <property type="molecule type" value="Genomic_DNA"/>
</dbReference>
<dbReference type="FunFam" id="3.60.20.10:FF:000006">
    <property type="entry name" value="Glutamine--fructose-6-phosphate aminotransferase [isomerizing]"/>
    <property type="match status" value="1"/>
</dbReference>
<dbReference type="Gene3D" id="3.60.20.10">
    <property type="entry name" value="Glutamine Phosphoribosylpyrophosphate, subunit 1, domain 1"/>
    <property type="match status" value="1"/>
</dbReference>
<keyword evidence="4 10" id="KW-0032">Aminotransferase</keyword>
<evidence type="ECO:0000256" key="4">
    <source>
        <dbReference type="ARBA" id="ARBA00022576"/>
    </source>
</evidence>
<dbReference type="CDD" id="cd05008">
    <property type="entry name" value="SIS_GlmS_GlmD_1"/>
    <property type="match status" value="1"/>
</dbReference>
<keyword evidence="7" id="KW-0315">Glutamine amidotransferase</keyword>
<dbReference type="Pfam" id="PF13522">
    <property type="entry name" value="GATase_6"/>
    <property type="match status" value="1"/>
</dbReference>
<sequence>MCGISGIAGPENIARLLLSSIRNLEYRGYDSCGVAILNNGLIEVRKEIGSVDEVEERVGLSVPSGTVGIAHTRWATHGGVSPANAHPHLSCQRDFAVVHNGIISNYRELKEELLRGGHRFSSETDTETIAHLIEAYYQQTQNVEDALVKSLQRLEGSYAVAVISPYEPGKIFCARKESPLILGLGSDQNFVGSDFNAFIEYTKNAIILEDGEYGIVTRDTYVIKKLNNGEVCPKSVSRIEWDIETAKKGGYPHYMLKEIYEQPQAVINALQVDQETIRKLAQWISSARQTYWVGAGTTHYVSLVGQYYFSALAGRYFPCVSSDEFPYLGEVGEDSLVVAISQSGETFDTMNTLKYAKSWGARTAAIVNVMGSSIARTVDLCMMQGSGPEICVVSTKAAFSQMILLVRLAVELAQLEGKISSSEKAALDTSLQALPEAIRLIVNEKSGFIRNIAYRCRNIKNWLFLGRGVYYPISLEVALKMKEVTYLHAEGMAAGFLKHGTLALIDPDFYTVVMLPPQEEKELYSLTLGNAEEVKARSGPVIGIHFGETPERLFDEEVRLSPLPKITAPFAHLVVGQLLSYFTATALQRSVDKPRSLAKSVTVA</sequence>
<feature type="domain" description="Glutamine amidotransferase type-2" evidence="8">
    <location>
        <begin position="2"/>
        <end position="219"/>
    </location>
</feature>
<dbReference type="InterPro" id="IPR035466">
    <property type="entry name" value="GlmS/AgaS_SIS"/>
</dbReference>
<name>A0A932CM70_UNCTE</name>
<dbReference type="InterPro" id="IPR017932">
    <property type="entry name" value="GATase_2_dom"/>
</dbReference>
<dbReference type="GO" id="GO:0097367">
    <property type="term" value="F:carbohydrate derivative binding"/>
    <property type="evidence" value="ECO:0007669"/>
    <property type="project" value="InterPro"/>
</dbReference>
<dbReference type="SUPFAM" id="SSF56235">
    <property type="entry name" value="N-terminal nucleophile aminohydrolases (Ntn hydrolases)"/>
    <property type="match status" value="1"/>
</dbReference>
<feature type="domain" description="SIS" evidence="9">
    <location>
        <begin position="452"/>
        <end position="594"/>
    </location>
</feature>
<protein>
    <recommendedName>
        <fullName evidence="3">Glutamine--fructose-6-phosphate aminotransferase [isomerizing]</fullName>
        <ecNumber evidence="2">2.6.1.16</ecNumber>
    </recommendedName>
</protein>
<evidence type="ECO:0000256" key="2">
    <source>
        <dbReference type="ARBA" id="ARBA00012916"/>
    </source>
</evidence>
<comment type="caution">
    <text evidence="10">The sequence shown here is derived from an EMBL/GenBank/DDBJ whole genome shotgun (WGS) entry which is preliminary data.</text>
</comment>
<dbReference type="PANTHER" id="PTHR10937">
    <property type="entry name" value="GLUCOSAMINE--FRUCTOSE-6-PHOSPHATE AMINOTRANSFERASE, ISOMERIZING"/>
    <property type="match status" value="1"/>
</dbReference>
<accession>A0A932CM70</accession>
<dbReference type="GO" id="GO:0006002">
    <property type="term" value="P:fructose 6-phosphate metabolic process"/>
    <property type="evidence" value="ECO:0007669"/>
    <property type="project" value="TreeGrafter"/>
</dbReference>
<dbReference type="PROSITE" id="PS51278">
    <property type="entry name" value="GATASE_TYPE_2"/>
    <property type="match status" value="1"/>
</dbReference>
<feature type="domain" description="SIS" evidence="9">
    <location>
        <begin position="280"/>
        <end position="418"/>
    </location>
</feature>
<keyword evidence="6" id="KW-0677">Repeat</keyword>
<proteinExistence type="predicted"/>
<dbReference type="GO" id="GO:0004360">
    <property type="term" value="F:glutamine-fructose-6-phosphate transaminase (isomerizing) activity"/>
    <property type="evidence" value="ECO:0007669"/>
    <property type="project" value="UniProtKB-EC"/>
</dbReference>
<dbReference type="Gene3D" id="3.40.50.10490">
    <property type="entry name" value="Glucose-6-phosphate isomerase like protein, domain 1"/>
    <property type="match status" value="2"/>
</dbReference>
<dbReference type="GO" id="GO:0006047">
    <property type="term" value="P:UDP-N-acetylglucosamine metabolic process"/>
    <property type="evidence" value="ECO:0007669"/>
    <property type="project" value="TreeGrafter"/>
</dbReference>
<evidence type="ECO:0000256" key="1">
    <source>
        <dbReference type="ARBA" id="ARBA00001031"/>
    </source>
</evidence>